<dbReference type="Pfam" id="PF20408">
    <property type="entry name" value="Abhydrolase_11"/>
    <property type="match status" value="1"/>
</dbReference>
<gene>
    <name evidence="2" type="ORF">AUP44_14185</name>
</gene>
<reference evidence="2 3" key="1">
    <citation type="submission" date="2015-12" db="EMBL/GenBank/DDBJ databases">
        <title>Genome sequence of Tistrella mobilis MCCC 1A02139.</title>
        <authorList>
            <person name="Lu L."/>
            <person name="Lai Q."/>
            <person name="Shao Z."/>
            <person name="Qian P."/>
        </authorList>
    </citation>
    <scope>NUCLEOTIDE SEQUENCE [LARGE SCALE GENOMIC DNA]</scope>
    <source>
        <strain evidence="2 3">MCCC 1A02139</strain>
    </source>
</reference>
<comment type="caution">
    <text evidence="2">The sequence shown here is derived from an EMBL/GenBank/DDBJ whole genome shotgun (WGS) entry which is preliminary data.</text>
</comment>
<accession>A0A162JY62</accession>
<feature type="domain" description="KANL3/Tex30 alpha/beta hydrolase-like" evidence="1">
    <location>
        <begin position="139"/>
        <end position="232"/>
    </location>
</feature>
<evidence type="ECO:0000259" key="1">
    <source>
        <dbReference type="Pfam" id="PF20408"/>
    </source>
</evidence>
<dbReference type="EMBL" id="LPZR01000206">
    <property type="protein sequence ID" value="KYO50103.1"/>
    <property type="molecule type" value="Genomic_DNA"/>
</dbReference>
<evidence type="ECO:0000313" key="3">
    <source>
        <dbReference type="Proteomes" id="UP000075787"/>
    </source>
</evidence>
<sequence>MPISHFFARPGIGPVRHLGSPDADTLLIVMGRNNYRQASSMIDRIIGVIHDRGIPVCWLETRTTRTFKLLDHRFEALAGPQVRALRRRWPALGWIIERLIKSMILLTRPDRWDYAVRPRKRAHVVAARDLRGYLDRLPARRIWCLAHSAGGIVTSLAGADPRITRLVCFGYPFRHPSQDEDPARTDHLTRLDTPFLIIQGDRDPYGTAVDAGRYALSGTIRILPVPGGHDYADLPGQDEAAVLSAILAFLDLTPDMAAGASAAPARGVAVGG</sequence>
<dbReference type="GeneID" id="97240380"/>
<organism evidence="2 3">
    <name type="scientific">Tistrella mobilis</name>
    <dbReference type="NCBI Taxonomy" id="171437"/>
    <lineage>
        <taxon>Bacteria</taxon>
        <taxon>Pseudomonadati</taxon>
        <taxon>Pseudomonadota</taxon>
        <taxon>Alphaproteobacteria</taxon>
        <taxon>Geminicoccales</taxon>
        <taxon>Geminicoccaceae</taxon>
        <taxon>Tistrella</taxon>
    </lineage>
</organism>
<dbReference type="SUPFAM" id="SSF53474">
    <property type="entry name" value="alpha/beta-Hydrolases"/>
    <property type="match status" value="1"/>
</dbReference>
<evidence type="ECO:0000313" key="2">
    <source>
        <dbReference type="EMBL" id="KYO50103.1"/>
    </source>
</evidence>
<dbReference type="Proteomes" id="UP000075787">
    <property type="component" value="Unassembled WGS sequence"/>
</dbReference>
<protein>
    <recommendedName>
        <fullName evidence="1">KANL3/Tex30 alpha/beta hydrolase-like domain-containing protein</fullName>
    </recommendedName>
</protein>
<proteinExistence type="predicted"/>
<name>A0A162JY62_9PROT</name>
<dbReference type="InterPro" id="IPR046879">
    <property type="entry name" value="KANL3/Tex30_Abhydrolase"/>
</dbReference>
<dbReference type="RefSeq" id="WP_062768748.1">
    <property type="nucleotide sequence ID" value="NZ_CP121045.1"/>
</dbReference>
<dbReference type="AlphaFoldDB" id="A0A162JY62"/>
<dbReference type="OrthoDB" id="652634at2"/>
<dbReference type="InterPro" id="IPR029058">
    <property type="entry name" value="AB_hydrolase_fold"/>
</dbReference>
<dbReference type="Gene3D" id="3.40.50.1820">
    <property type="entry name" value="alpha/beta hydrolase"/>
    <property type="match status" value="1"/>
</dbReference>